<dbReference type="AlphaFoldDB" id="A0A6J3M2W2"/>
<dbReference type="GeneID" id="54363029"/>
<gene>
    <name evidence="3" type="ORF">K489DRAFT_381846</name>
</gene>
<name>A0A6J3M2W2_9PEZI</name>
<feature type="region of interest" description="Disordered" evidence="1">
    <location>
        <begin position="66"/>
        <end position="92"/>
    </location>
</feature>
<dbReference type="RefSeq" id="XP_033458880.1">
    <property type="nucleotide sequence ID" value="XM_033605229.1"/>
</dbReference>
<accession>A0A6J3M2W2</accession>
<protein>
    <submittedName>
        <fullName evidence="3">Uncharacterized protein</fullName>
    </submittedName>
</protein>
<reference evidence="3" key="2">
    <citation type="submission" date="2020-04" db="EMBL/GenBank/DDBJ databases">
        <authorList>
            <consortium name="NCBI Genome Project"/>
        </authorList>
    </citation>
    <scope>NUCLEOTIDE SEQUENCE</scope>
    <source>
        <strain evidence="3">CBS 342.82</strain>
    </source>
</reference>
<reference evidence="3" key="1">
    <citation type="submission" date="2020-01" db="EMBL/GenBank/DDBJ databases">
        <authorList>
            <consortium name="DOE Joint Genome Institute"/>
            <person name="Haridas S."/>
            <person name="Albert R."/>
            <person name="Binder M."/>
            <person name="Bloem J."/>
            <person name="Labutti K."/>
            <person name="Salamov A."/>
            <person name="Andreopoulos B."/>
            <person name="Baker S.E."/>
            <person name="Barry K."/>
            <person name="Bills G."/>
            <person name="Bluhm B.H."/>
            <person name="Cannon C."/>
            <person name="Castanera R."/>
            <person name="Culley D.E."/>
            <person name="Daum C."/>
            <person name="Ezra D."/>
            <person name="Gonzalez J.B."/>
            <person name="Henrissat B."/>
            <person name="Kuo A."/>
            <person name="Liang C."/>
            <person name="Lipzen A."/>
            <person name="Lutzoni F."/>
            <person name="Magnuson J."/>
            <person name="Mondo S."/>
            <person name="Nolan M."/>
            <person name="Ohm R."/>
            <person name="Pangilinan J."/>
            <person name="Park H.-J."/>
            <person name="Ramirez L."/>
            <person name="Alfaro M."/>
            <person name="Sun H."/>
            <person name="Tritt A."/>
            <person name="Yoshinaga Y."/>
            <person name="Zwiers L.-H."/>
            <person name="Turgeon B.G."/>
            <person name="Goodwin S.B."/>
            <person name="Spatafora J.W."/>
            <person name="Crous P.W."/>
            <person name="Grigoriev I.V."/>
        </authorList>
    </citation>
    <scope>NUCLEOTIDE SEQUENCE</scope>
    <source>
        <strain evidence="3">CBS 342.82</strain>
    </source>
</reference>
<reference evidence="3" key="3">
    <citation type="submission" date="2025-08" db="UniProtKB">
        <authorList>
            <consortium name="RefSeq"/>
        </authorList>
    </citation>
    <scope>IDENTIFICATION</scope>
    <source>
        <strain evidence="3">CBS 342.82</strain>
    </source>
</reference>
<dbReference type="OrthoDB" id="5226159at2759"/>
<keyword evidence="2" id="KW-1185">Reference proteome</keyword>
<evidence type="ECO:0000313" key="3">
    <source>
        <dbReference type="RefSeq" id="XP_033458880.1"/>
    </source>
</evidence>
<proteinExistence type="predicted"/>
<evidence type="ECO:0000313" key="2">
    <source>
        <dbReference type="Proteomes" id="UP000504637"/>
    </source>
</evidence>
<dbReference type="Proteomes" id="UP000504637">
    <property type="component" value="Unplaced"/>
</dbReference>
<organism evidence="3">
    <name type="scientific">Dissoconium aciculare CBS 342.82</name>
    <dbReference type="NCBI Taxonomy" id="1314786"/>
    <lineage>
        <taxon>Eukaryota</taxon>
        <taxon>Fungi</taxon>
        <taxon>Dikarya</taxon>
        <taxon>Ascomycota</taxon>
        <taxon>Pezizomycotina</taxon>
        <taxon>Dothideomycetes</taxon>
        <taxon>Dothideomycetidae</taxon>
        <taxon>Mycosphaerellales</taxon>
        <taxon>Dissoconiaceae</taxon>
        <taxon>Dissoconium</taxon>
    </lineage>
</organism>
<evidence type="ECO:0000256" key="1">
    <source>
        <dbReference type="SAM" id="MobiDB-lite"/>
    </source>
</evidence>
<sequence>MSSNNGCVREKLSIFEKRAGTLLRKAVQCCTGYEEYDDLDEKIRPVLQIGLPTNFRHEKINIPGLEEYGYRPDSPGSYSDMEKPSRLPSNMIHSSTRYSQYPWTTTTTENDRAPPYREVAPLAETTALPEFRPRGERHGETTALPVFRPQQQSHQQPQPQPRIPHSMVTTTPTLARMPTFKWNLEEMERCSLRSGAAYGHSEKWREELLTKLRLVGTR</sequence>